<dbReference type="Proteomes" id="UP001487740">
    <property type="component" value="Unassembled WGS sequence"/>
</dbReference>
<organism evidence="1 2">
    <name type="scientific">Scylla paramamosain</name>
    <name type="common">Mud crab</name>
    <dbReference type="NCBI Taxonomy" id="85552"/>
    <lineage>
        <taxon>Eukaryota</taxon>
        <taxon>Metazoa</taxon>
        <taxon>Ecdysozoa</taxon>
        <taxon>Arthropoda</taxon>
        <taxon>Crustacea</taxon>
        <taxon>Multicrustacea</taxon>
        <taxon>Malacostraca</taxon>
        <taxon>Eumalacostraca</taxon>
        <taxon>Eucarida</taxon>
        <taxon>Decapoda</taxon>
        <taxon>Pleocyemata</taxon>
        <taxon>Brachyura</taxon>
        <taxon>Eubrachyura</taxon>
        <taxon>Portunoidea</taxon>
        <taxon>Portunidae</taxon>
        <taxon>Portuninae</taxon>
        <taxon>Scylla</taxon>
    </lineage>
</organism>
<sequence>MRTIRHRLQKDLRLPSRSAANKPMLTEAMKKKWVNFCSVSSDEADIHWLPSVRVAVLVSNKGREMPFNKTTANEIT</sequence>
<evidence type="ECO:0000313" key="2">
    <source>
        <dbReference type="Proteomes" id="UP001487740"/>
    </source>
</evidence>
<accession>A0AAW0TMS3</accession>
<proteinExistence type="predicted"/>
<dbReference type="EMBL" id="JARAKH010000029">
    <property type="protein sequence ID" value="KAK8387945.1"/>
    <property type="molecule type" value="Genomic_DNA"/>
</dbReference>
<gene>
    <name evidence="1" type="ORF">O3P69_020089</name>
</gene>
<reference evidence="1 2" key="1">
    <citation type="submission" date="2023-03" db="EMBL/GenBank/DDBJ databases">
        <title>High-quality genome of Scylla paramamosain provides insights in environmental adaptation.</title>
        <authorList>
            <person name="Zhang L."/>
        </authorList>
    </citation>
    <scope>NUCLEOTIDE SEQUENCE [LARGE SCALE GENOMIC DNA]</scope>
    <source>
        <strain evidence="1">LZ_2023a</strain>
        <tissue evidence="1">Muscle</tissue>
    </source>
</reference>
<comment type="caution">
    <text evidence="1">The sequence shown here is derived from an EMBL/GenBank/DDBJ whole genome shotgun (WGS) entry which is preliminary data.</text>
</comment>
<evidence type="ECO:0000313" key="1">
    <source>
        <dbReference type="EMBL" id="KAK8387945.1"/>
    </source>
</evidence>
<protein>
    <submittedName>
        <fullName evidence="1">Uncharacterized protein</fullName>
    </submittedName>
</protein>
<dbReference type="AlphaFoldDB" id="A0AAW0TMS3"/>
<keyword evidence="2" id="KW-1185">Reference proteome</keyword>
<name>A0AAW0TMS3_SCYPA</name>